<gene>
    <name evidence="2" type="ORF">Bpfe_024280</name>
</gene>
<keyword evidence="1" id="KW-1133">Transmembrane helix</keyword>
<organism evidence="2 3">
    <name type="scientific">Biomphalaria pfeifferi</name>
    <name type="common">Bloodfluke planorb</name>
    <name type="synonym">Freshwater snail</name>
    <dbReference type="NCBI Taxonomy" id="112525"/>
    <lineage>
        <taxon>Eukaryota</taxon>
        <taxon>Metazoa</taxon>
        <taxon>Spiralia</taxon>
        <taxon>Lophotrochozoa</taxon>
        <taxon>Mollusca</taxon>
        <taxon>Gastropoda</taxon>
        <taxon>Heterobranchia</taxon>
        <taxon>Euthyneura</taxon>
        <taxon>Panpulmonata</taxon>
        <taxon>Hygrophila</taxon>
        <taxon>Lymnaeoidea</taxon>
        <taxon>Planorbidae</taxon>
        <taxon>Biomphalaria</taxon>
    </lineage>
</organism>
<accession>A0AAD8F0N7</accession>
<name>A0AAD8F0N7_BIOPF</name>
<proteinExistence type="predicted"/>
<keyword evidence="1" id="KW-0812">Transmembrane</keyword>
<feature type="transmembrane region" description="Helical" evidence="1">
    <location>
        <begin position="20"/>
        <end position="38"/>
    </location>
</feature>
<keyword evidence="3" id="KW-1185">Reference proteome</keyword>
<dbReference type="AlphaFoldDB" id="A0AAD8F0N7"/>
<evidence type="ECO:0000313" key="3">
    <source>
        <dbReference type="Proteomes" id="UP001233172"/>
    </source>
</evidence>
<evidence type="ECO:0000256" key="1">
    <source>
        <dbReference type="SAM" id="Phobius"/>
    </source>
</evidence>
<reference evidence="2" key="2">
    <citation type="submission" date="2023-04" db="EMBL/GenBank/DDBJ databases">
        <authorList>
            <person name="Bu L."/>
            <person name="Lu L."/>
            <person name="Laidemitt M.R."/>
            <person name="Zhang S.M."/>
            <person name="Mutuku M."/>
            <person name="Mkoji G."/>
            <person name="Steinauer M."/>
            <person name="Loker E.S."/>
        </authorList>
    </citation>
    <scope>NUCLEOTIDE SEQUENCE</scope>
    <source>
        <strain evidence="2">KasaAsao</strain>
        <tissue evidence="2">Whole Snail</tissue>
    </source>
</reference>
<dbReference type="Proteomes" id="UP001233172">
    <property type="component" value="Unassembled WGS sequence"/>
</dbReference>
<comment type="caution">
    <text evidence="2">The sequence shown here is derived from an EMBL/GenBank/DDBJ whole genome shotgun (WGS) entry which is preliminary data.</text>
</comment>
<dbReference type="EMBL" id="JASAOG010000167">
    <property type="protein sequence ID" value="KAK0046353.1"/>
    <property type="molecule type" value="Genomic_DNA"/>
</dbReference>
<evidence type="ECO:0000313" key="2">
    <source>
        <dbReference type="EMBL" id="KAK0046353.1"/>
    </source>
</evidence>
<keyword evidence="1" id="KW-0472">Membrane</keyword>
<protein>
    <submittedName>
        <fullName evidence="2">Urea-proton symporter DUR3</fullName>
    </submittedName>
</protein>
<reference evidence="2" key="1">
    <citation type="journal article" date="2023" name="PLoS Negl. Trop. Dis.">
        <title>A genome sequence for Biomphalaria pfeifferi, the major vector snail for the human-infecting parasite Schistosoma mansoni.</title>
        <authorList>
            <person name="Bu L."/>
            <person name="Lu L."/>
            <person name="Laidemitt M.R."/>
            <person name="Zhang S.M."/>
            <person name="Mutuku M."/>
            <person name="Mkoji G."/>
            <person name="Steinauer M."/>
            <person name="Loker E.S."/>
        </authorList>
    </citation>
    <scope>NUCLEOTIDE SEQUENCE</scope>
    <source>
        <strain evidence="2">KasaAsao</strain>
    </source>
</reference>
<sequence>MSRILTETQLRSATSMFQSWAVIMAIIVVFLPPTEEIIRIVKQCRKNRTPGLEKNGVARDGKACVTLVKSASAPEAHEMVVKDGGDYVSSKTDVLPVAV</sequence>